<organism evidence="2 3">
    <name type="scientific">Aurantimonas endophytica</name>
    <dbReference type="NCBI Taxonomy" id="1522175"/>
    <lineage>
        <taxon>Bacteria</taxon>
        <taxon>Pseudomonadati</taxon>
        <taxon>Pseudomonadota</taxon>
        <taxon>Alphaproteobacteria</taxon>
        <taxon>Hyphomicrobiales</taxon>
        <taxon>Aurantimonadaceae</taxon>
        <taxon>Aurantimonas</taxon>
    </lineage>
</organism>
<keyword evidence="3" id="KW-1185">Reference proteome</keyword>
<proteinExistence type="predicted"/>
<feature type="region of interest" description="Disordered" evidence="1">
    <location>
        <begin position="34"/>
        <end position="82"/>
    </location>
</feature>
<accession>A0A7W6HA11</accession>
<dbReference type="AlphaFoldDB" id="A0A7W6HA11"/>
<reference evidence="2 3" key="1">
    <citation type="submission" date="2020-08" db="EMBL/GenBank/DDBJ databases">
        <title>Genomic Encyclopedia of Type Strains, Phase IV (KMG-IV): sequencing the most valuable type-strain genomes for metagenomic binning, comparative biology and taxonomic classification.</title>
        <authorList>
            <person name="Goeker M."/>
        </authorList>
    </citation>
    <scope>NUCLEOTIDE SEQUENCE [LARGE SCALE GENOMIC DNA]</scope>
    <source>
        <strain evidence="2 3">DSM 103570</strain>
    </source>
</reference>
<name>A0A7W6HA11_9HYPH</name>
<sequence length="82" mass="9082">MHPLVGVHLIQNEPRDVFPGDRAAMKRERFVSARTGRPSLVNENRRTHENPAEIVGPQSRCRPGSEPRSFAPTGIHPGTHAP</sequence>
<evidence type="ECO:0000313" key="3">
    <source>
        <dbReference type="Proteomes" id="UP000588647"/>
    </source>
</evidence>
<dbReference type="Proteomes" id="UP000588647">
    <property type="component" value="Unassembled WGS sequence"/>
</dbReference>
<evidence type="ECO:0000313" key="2">
    <source>
        <dbReference type="EMBL" id="MBB4001237.1"/>
    </source>
</evidence>
<protein>
    <submittedName>
        <fullName evidence="2">Uncharacterized protein</fullName>
    </submittedName>
</protein>
<gene>
    <name evidence="2" type="ORF">GGR03_000284</name>
</gene>
<dbReference type="EMBL" id="JACIEM010000001">
    <property type="protein sequence ID" value="MBB4001237.1"/>
    <property type="molecule type" value="Genomic_DNA"/>
</dbReference>
<evidence type="ECO:0000256" key="1">
    <source>
        <dbReference type="SAM" id="MobiDB-lite"/>
    </source>
</evidence>
<comment type="caution">
    <text evidence="2">The sequence shown here is derived from an EMBL/GenBank/DDBJ whole genome shotgun (WGS) entry which is preliminary data.</text>
</comment>